<dbReference type="HOGENOM" id="CLU_088285_2_0_1"/>
<dbReference type="PANTHER" id="PTHR28218:SF1">
    <property type="entry name" value="VPS4-ASSOCIATED PROTEIN 1"/>
    <property type="match status" value="1"/>
</dbReference>
<dbReference type="AlphaFoldDB" id="A0A0A1V3Y1"/>
<dbReference type="OrthoDB" id="2158714at2759"/>
<dbReference type="Proteomes" id="UP000030151">
    <property type="component" value="Unassembled WGS sequence"/>
</dbReference>
<organism evidence="2 3">
    <name type="scientific">Metarhizium robertsii</name>
    <dbReference type="NCBI Taxonomy" id="568076"/>
    <lineage>
        <taxon>Eukaryota</taxon>
        <taxon>Fungi</taxon>
        <taxon>Dikarya</taxon>
        <taxon>Ascomycota</taxon>
        <taxon>Pezizomycotina</taxon>
        <taxon>Sordariomycetes</taxon>
        <taxon>Hypocreomycetidae</taxon>
        <taxon>Hypocreales</taxon>
        <taxon>Clavicipitaceae</taxon>
        <taxon>Metarhizium</taxon>
    </lineage>
</organism>
<dbReference type="GO" id="GO:0007034">
    <property type="term" value="P:vacuolar transport"/>
    <property type="evidence" value="ECO:0007669"/>
    <property type="project" value="TreeGrafter"/>
</dbReference>
<feature type="region of interest" description="Disordered" evidence="1">
    <location>
        <begin position="77"/>
        <end position="140"/>
    </location>
</feature>
<dbReference type="GO" id="GO:0005768">
    <property type="term" value="C:endosome"/>
    <property type="evidence" value="ECO:0007669"/>
    <property type="project" value="TreeGrafter"/>
</dbReference>
<protein>
    <submittedName>
        <fullName evidence="2">DUF1712 domain protein</fullName>
    </submittedName>
</protein>
<reference evidence="2 3" key="1">
    <citation type="submission" date="2014-02" db="EMBL/GenBank/DDBJ databases">
        <title>The genome sequence of the entomopathogenic fungus Metarhizium robertsii ARSEF 2575.</title>
        <authorList>
            <person name="Giuliano Garisto Donzelli B."/>
            <person name="Roe B.A."/>
            <person name="Macmil S.L."/>
            <person name="Krasnoff S.B."/>
            <person name="Gibson D.M."/>
        </authorList>
    </citation>
    <scope>NUCLEOTIDE SEQUENCE [LARGE SCALE GENOMIC DNA]</scope>
    <source>
        <strain evidence="2 3">ARSEF 2575</strain>
    </source>
</reference>
<dbReference type="Pfam" id="PF08432">
    <property type="entry name" value="Vfa1"/>
    <property type="match status" value="1"/>
</dbReference>
<dbReference type="EMBL" id="JELW01000002">
    <property type="protein sequence ID" value="EXV04530.1"/>
    <property type="molecule type" value="Genomic_DNA"/>
</dbReference>
<evidence type="ECO:0000313" key="3">
    <source>
        <dbReference type="Proteomes" id="UP000030151"/>
    </source>
</evidence>
<comment type="caution">
    <text evidence="2">The sequence shown here is derived from an EMBL/GenBank/DDBJ whole genome shotgun (WGS) entry which is preliminary data.</text>
</comment>
<proteinExistence type="predicted"/>
<dbReference type="InterPro" id="IPR013640">
    <property type="entry name" value="Vfa1"/>
</dbReference>
<evidence type="ECO:0000256" key="1">
    <source>
        <dbReference type="SAM" id="MobiDB-lite"/>
    </source>
</evidence>
<evidence type="ECO:0000313" key="2">
    <source>
        <dbReference type="EMBL" id="EXV04530.1"/>
    </source>
</evidence>
<gene>
    <name evidence="2" type="ORF">X797_002211</name>
</gene>
<accession>A0A0A1V3Y1</accession>
<name>A0A0A1V3Y1_9HYPO</name>
<feature type="region of interest" description="Disordered" evidence="1">
    <location>
        <begin position="173"/>
        <end position="205"/>
    </location>
</feature>
<feature type="compositionally biased region" description="Basic and acidic residues" evidence="1">
    <location>
        <begin position="177"/>
        <end position="189"/>
    </location>
</feature>
<sequence length="205" mass="23767">MSAPFPNLYTHRKVAESAAKTCDVCYKPSTSVLITPDKKDFFYVCPSHLKDTYFCTPKIDEAALKAKREKEIAEETEKLKKEYEERQRKKKEKESKDKDKKDDKEKDKDTDKKDSKDEEKAADQSAQKSKDEGSGTSNEEPRVFELKRFELWLASVSCIYRANHVSAFYQQRLQRKRQVEAAKRDRERVSQPGYFPSVPSAPPAK</sequence>
<dbReference type="PANTHER" id="PTHR28218">
    <property type="entry name" value="VPS4-ASSOCIATED PROTEIN 1"/>
    <property type="match status" value="1"/>
</dbReference>
<dbReference type="eggNOG" id="ENOG502S7NV">
    <property type="taxonomic scope" value="Eukaryota"/>
</dbReference>